<gene>
    <name evidence="1" type="ORF">METZ01_LOCUS260067</name>
</gene>
<dbReference type="AlphaFoldDB" id="A0A382J810"/>
<reference evidence="1" key="1">
    <citation type="submission" date="2018-05" db="EMBL/GenBank/DDBJ databases">
        <authorList>
            <person name="Lanie J.A."/>
            <person name="Ng W.-L."/>
            <person name="Kazmierczak K.M."/>
            <person name="Andrzejewski T.M."/>
            <person name="Davidsen T.M."/>
            <person name="Wayne K.J."/>
            <person name="Tettelin H."/>
            <person name="Glass J.I."/>
            <person name="Rusch D."/>
            <person name="Podicherti R."/>
            <person name="Tsui H.-C.T."/>
            <person name="Winkler M.E."/>
        </authorList>
    </citation>
    <scope>NUCLEOTIDE SEQUENCE</scope>
</reference>
<name>A0A382J810_9ZZZZ</name>
<dbReference type="EMBL" id="UINC01071935">
    <property type="protein sequence ID" value="SVC07213.1"/>
    <property type="molecule type" value="Genomic_DNA"/>
</dbReference>
<proteinExistence type="predicted"/>
<protein>
    <submittedName>
        <fullName evidence="1">Uncharacterized protein</fullName>
    </submittedName>
</protein>
<accession>A0A382J810</accession>
<sequence>MAQFLKDQGLNKTVTMVKDYAVEL</sequence>
<evidence type="ECO:0000313" key="1">
    <source>
        <dbReference type="EMBL" id="SVC07213.1"/>
    </source>
</evidence>
<organism evidence="1">
    <name type="scientific">marine metagenome</name>
    <dbReference type="NCBI Taxonomy" id="408172"/>
    <lineage>
        <taxon>unclassified sequences</taxon>
        <taxon>metagenomes</taxon>
        <taxon>ecological metagenomes</taxon>
    </lineage>
</organism>